<name>A0A2M9G662_9PROT</name>
<evidence type="ECO:0000256" key="2">
    <source>
        <dbReference type="SAM" id="Phobius"/>
    </source>
</evidence>
<dbReference type="Gene3D" id="2.160.20.80">
    <property type="entry name" value="E3 ubiquitin-protein ligase SopA"/>
    <property type="match status" value="1"/>
</dbReference>
<evidence type="ECO:0000313" key="4">
    <source>
        <dbReference type="Proteomes" id="UP000229498"/>
    </source>
</evidence>
<dbReference type="EMBL" id="PHIG01000007">
    <property type="protein sequence ID" value="PJK31194.1"/>
    <property type="molecule type" value="Genomic_DNA"/>
</dbReference>
<reference evidence="3 4" key="1">
    <citation type="submission" date="2017-11" db="EMBL/GenBank/DDBJ databases">
        <title>Draft genome sequence of Rhizobiales bacterium SY3-13.</title>
        <authorList>
            <person name="Sun C."/>
        </authorList>
    </citation>
    <scope>NUCLEOTIDE SEQUENCE [LARGE SCALE GENOMIC DNA]</scope>
    <source>
        <strain evidence="3 4">SY3-13</strain>
    </source>
</reference>
<sequence>MVVLAAAVAATLPPYLVATWPAPLEAFWAWLNRGHGADGVTNGATLRDLGLILLGLMALPLLVWRSITAHRQAARQFRQLESGQRGNRYGRLQDAAGMLGADSRQERMAAMFVLDELRREDPAAYHVPVMRLLTACFEDTRGPERPPNGEPSAAGGGNIYTEDEKRLLFRTLGARDDRMKRAERAAGYHPELRGARIPAPLSCHFLDFSGFDFAKMDLSGIRFEGCDFSRAGLDRCGLRHCAFFRGAMKGVHMTGNAIDGATFHRVEGLSPRRLKHNAYDCEDGRPAAFIDATTGEEQPVDVTPAPEAAGGRTAAEPA</sequence>
<dbReference type="SUPFAM" id="SSF141571">
    <property type="entry name" value="Pentapeptide repeat-like"/>
    <property type="match status" value="1"/>
</dbReference>
<evidence type="ECO:0000256" key="1">
    <source>
        <dbReference type="SAM" id="MobiDB-lite"/>
    </source>
</evidence>
<dbReference type="AlphaFoldDB" id="A0A2M9G662"/>
<organism evidence="3 4">
    <name type="scientific">Minwuia thermotolerans</name>
    <dbReference type="NCBI Taxonomy" id="2056226"/>
    <lineage>
        <taxon>Bacteria</taxon>
        <taxon>Pseudomonadati</taxon>
        <taxon>Pseudomonadota</taxon>
        <taxon>Alphaproteobacteria</taxon>
        <taxon>Minwuiales</taxon>
        <taxon>Minwuiaceae</taxon>
        <taxon>Minwuia</taxon>
    </lineage>
</organism>
<keyword evidence="2" id="KW-0472">Membrane</keyword>
<gene>
    <name evidence="3" type="ORF">CVT23_02900</name>
</gene>
<feature type="transmembrane region" description="Helical" evidence="2">
    <location>
        <begin position="49"/>
        <end position="67"/>
    </location>
</feature>
<evidence type="ECO:0000313" key="3">
    <source>
        <dbReference type="EMBL" id="PJK31194.1"/>
    </source>
</evidence>
<feature type="region of interest" description="Disordered" evidence="1">
    <location>
        <begin position="293"/>
        <end position="318"/>
    </location>
</feature>
<evidence type="ECO:0008006" key="5">
    <source>
        <dbReference type="Google" id="ProtNLM"/>
    </source>
</evidence>
<dbReference type="Proteomes" id="UP000229498">
    <property type="component" value="Unassembled WGS sequence"/>
</dbReference>
<keyword evidence="4" id="KW-1185">Reference proteome</keyword>
<keyword evidence="2" id="KW-1133">Transmembrane helix</keyword>
<comment type="caution">
    <text evidence="3">The sequence shown here is derived from an EMBL/GenBank/DDBJ whole genome shotgun (WGS) entry which is preliminary data.</text>
</comment>
<protein>
    <recommendedName>
        <fullName evidence="5">Pentapeptide repeat-containing protein</fullName>
    </recommendedName>
</protein>
<keyword evidence="2" id="KW-0812">Transmembrane</keyword>
<accession>A0A2M9G662</accession>
<proteinExistence type="predicted"/>